<proteinExistence type="predicted"/>
<dbReference type="AlphaFoldDB" id="A0A415E4L3"/>
<dbReference type="Pfam" id="PF01610">
    <property type="entry name" value="DDE_Tnp_ISL3"/>
    <property type="match status" value="1"/>
</dbReference>
<protein>
    <recommendedName>
        <fullName evidence="1">Transposase IS204/IS1001/IS1096/IS1165 DDE domain-containing protein</fullName>
    </recommendedName>
</protein>
<dbReference type="PANTHER" id="PTHR33498:SF1">
    <property type="entry name" value="TRANSPOSASE FOR INSERTION SEQUENCE ELEMENT IS1557"/>
    <property type="match status" value="1"/>
</dbReference>
<organism evidence="2 3">
    <name type="scientific">Emergencia timonensis</name>
    <dbReference type="NCBI Taxonomy" id="1776384"/>
    <lineage>
        <taxon>Bacteria</taxon>
        <taxon>Bacillati</taxon>
        <taxon>Bacillota</taxon>
        <taxon>Clostridia</taxon>
        <taxon>Peptostreptococcales</taxon>
        <taxon>Anaerovoracaceae</taxon>
        <taxon>Emergencia</taxon>
    </lineage>
</organism>
<feature type="domain" description="Transposase IS204/IS1001/IS1096/IS1165 DDE" evidence="1">
    <location>
        <begin position="74"/>
        <end position="161"/>
    </location>
</feature>
<name>A0A415E4L3_9FIRM</name>
<dbReference type="InterPro" id="IPR002560">
    <property type="entry name" value="Transposase_DDE"/>
</dbReference>
<dbReference type="RefSeq" id="WP_118335256.1">
    <property type="nucleotide sequence ID" value="NZ_CBCTVQ010000020.1"/>
</dbReference>
<gene>
    <name evidence="2" type="ORF">DW099_09335</name>
</gene>
<sequence>MDLSSLFRETARRCFPKAEIVADSFHVVQQATRAMENVRKRVQKDLAKGRRKYFKRSRKLMLMHQNQPSPKQLEQVYGVMGSKDVHEAKKRLSDWFMAVNAADIGEFTECARTYADWMEEILNIFRTGLSNGYTEGCNNRIKVIKRNAYGMRNFERFRKRILHCMSS</sequence>
<dbReference type="InterPro" id="IPR047951">
    <property type="entry name" value="Transpos_ISL3"/>
</dbReference>
<evidence type="ECO:0000313" key="2">
    <source>
        <dbReference type="EMBL" id="RHJ88572.1"/>
    </source>
</evidence>
<comment type="caution">
    <text evidence="2">The sequence shown here is derived from an EMBL/GenBank/DDBJ whole genome shotgun (WGS) entry which is preliminary data.</text>
</comment>
<evidence type="ECO:0000313" key="3">
    <source>
        <dbReference type="Proteomes" id="UP000284841"/>
    </source>
</evidence>
<evidence type="ECO:0000259" key="1">
    <source>
        <dbReference type="Pfam" id="PF01610"/>
    </source>
</evidence>
<reference evidence="2 3" key="1">
    <citation type="submission" date="2018-08" db="EMBL/GenBank/DDBJ databases">
        <title>A genome reference for cultivated species of the human gut microbiota.</title>
        <authorList>
            <person name="Zou Y."/>
            <person name="Xue W."/>
            <person name="Luo G."/>
        </authorList>
    </citation>
    <scope>NUCLEOTIDE SEQUENCE [LARGE SCALE GENOMIC DNA]</scope>
    <source>
        <strain evidence="2 3">AM07-24</strain>
    </source>
</reference>
<dbReference type="Proteomes" id="UP000284841">
    <property type="component" value="Unassembled WGS sequence"/>
</dbReference>
<accession>A0A415E4L3</accession>
<keyword evidence="3" id="KW-1185">Reference proteome</keyword>
<dbReference type="EMBL" id="QRMS01000002">
    <property type="protein sequence ID" value="RHJ88572.1"/>
    <property type="molecule type" value="Genomic_DNA"/>
</dbReference>
<dbReference type="PANTHER" id="PTHR33498">
    <property type="entry name" value="TRANSPOSASE FOR INSERTION SEQUENCE ELEMENT IS1557"/>
    <property type="match status" value="1"/>
</dbReference>
<dbReference type="OrthoDB" id="1696919at2"/>